<evidence type="ECO:0000256" key="1">
    <source>
        <dbReference type="SAM" id="MobiDB-lite"/>
    </source>
</evidence>
<organism evidence="2 3">
    <name type="scientific">Lottia gigantea</name>
    <name type="common">Giant owl limpet</name>
    <dbReference type="NCBI Taxonomy" id="225164"/>
    <lineage>
        <taxon>Eukaryota</taxon>
        <taxon>Metazoa</taxon>
        <taxon>Spiralia</taxon>
        <taxon>Lophotrochozoa</taxon>
        <taxon>Mollusca</taxon>
        <taxon>Gastropoda</taxon>
        <taxon>Patellogastropoda</taxon>
        <taxon>Lottioidea</taxon>
        <taxon>Lottiidae</taxon>
        <taxon>Lottia</taxon>
    </lineage>
</organism>
<protein>
    <submittedName>
        <fullName evidence="2">Uncharacterized protein</fullName>
    </submittedName>
</protein>
<dbReference type="CTD" id="20240257"/>
<reference evidence="2 3" key="1">
    <citation type="journal article" date="2013" name="Nature">
        <title>Insights into bilaterian evolution from three spiralian genomes.</title>
        <authorList>
            <person name="Simakov O."/>
            <person name="Marletaz F."/>
            <person name="Cho S.J."/>
            <person name="Edsinger-Gonzales E."/>
            <person name="Havlak P."/>
            <person name="Hellsten U."/>
            <person name="Kuo D.H."/>
            <person name="Larsson T."/>
            <person name="Lv J."/>
            <person name="Arendt D."/>
            <person name="Savage R."/>
            <person name="Osoegawa K."/>
            <person name="de Jong P."/>
            <person name="Grimwood J."/>
            <person name="Chapman J.A."/>
            <person name="Shapiro H."/>
            <person name="Aerts A."/>
            <person name="Otillar R.P."/>
            <person name="Terry A.Y."/>
            <person name="Boore J.L."/>
            <person name="Grigoriev I.V."/>
            <person name="Lindberg D.R."/>
            <person name="Seaver E.C."/>
            <person name="Weisblat D.A."/>
            <person name="Putnam N.H."/>
            <person name="Rokhsar D.S."/>
        </authorList>
    </citation>
    <scope>NUCLEOTIDE SEQUENCE [LARGE SCALE GENOMIC DNA]</scope>
</reference>
<dbReference type="EMBL" id="KB202823">
    <property type="protein sequence ID" value="ESO87807.1"/>
    <property type="molecule type" value="Genomic_DNA"/>
</dbReference>
<feature type="region of interest" description="Disordered" evidence="1">
    <location>
        <begin position="61"/>
        <end position="101"/>
    </location>
</feature>
<dbReference type="Proteomes" id="UP000030746">
    <property type="component" value="Unassembled WGS sequence"/>
</dbReference>
<proteinExistence type="predicted"/>
<dbReference type="RefSeq" id="XP_009061417.1">
    <property type="nucleotide sequence ID" value="XM_009063169.1"/>
</dbReference>
<evidence type="ECO:0000313" key="2">
    <source>
        <dbReference type="EMBL" id="ESO87807.1"/>
    </source>
</evidence>
<name>V3ZTU2_LOTGI</name>
<evidence type="ECO:0000313" key="3">
    <source>
        <dbReference type="Proteomes" id="UP000030746"/>
    </source>
</evidence>
<keyword evidence="3" id="KW-1185">Reference proteome</keyword>
<gene>
    <name evidence="2" type="ORF">LOTGIDRAFT_166105</name>
</gene>
<dbReference type="AlphaFoldDB" id="V3ZTU2"/>
<sequence length="101" mass="12269">MFTYDEWKKKNKIEDNVNDHNEDKQDHKQFTVMGTAKRFHTKGMKNHVKEKQRFKKREIKTKDEIFKERKRKEKIHNYEKYKQKKDKKGKAGGKGSKGGKR</sequence>
<dbReference type="GeneID" id="20240257"/>
<dbReference type="HOGENOM" id="CLU_2294827_0_0_1"/>
<feature type="compositionally biased region" description="Basic residues" evidence="1">
    <location>
        <begin position="82"/>
        <end position="101"/>
    </location>
</feature>
<dbReference type="KEGG" id="lgi:LOTGIDRAFT_166105"/>
<accession>V3ZTU2</accession>